<feature type="region of interest" description="Disordered" evidence="3">
    <location>
        <begin position="91"/>
        <end position="110"/>
    </location>
</feature>
<dbReference type="Pfam" id="PF04871">
    <property type="entry name" value="Uso1_p115_C"/>
    <property type="match status" value="1"/>
</dbReference>
<evidence type="ECO:0000259" key="5">
    <source>
        <dbReference type="Pfam" id="PF04871"/>
    </source>
</evidence>
<proteinExistence type="predicted"/>
<evidence type="ECO:0008006" key="8">
    <source>
        <dbReference type="Google" id="ProtNLM"/>
    </source>
</evidence>
<dbReference type="GO" id="GO:0000139">
    <property type="term" value="C:Golgi membrane"/>
    <property type="evidence" value="ECO:0007669"/>
    <property type="project" value="InterPro"/>
</dbReference>
<evidence type="ECO:0000313" key="7">
    <source>
        <dbReference type="Proteomes" id="UP001215151"/>
    </source>
</evidence>
<dbReference type="Pfam" id="PF04869">
    <property type="entry name" value="Uso1_p115_head"/>
    <property type="match status" value="1"/>
</dbReference>
<dbReference type="InterPro" id="IPR006953">
    <property type="entry name" value="Vesicle_Uso1_P115_head"/>
</dbReference>
<name>A0AAD7X506_9APHY</name>
<feature type="domain" description="Vesicle tethering protein Uso1/P115-like head" evidence="4">
    <location>
        <begin position="2"/>
        <end position="135"/>
    </location>
</feature>
<dbReference type="GO" id="GO:0012507">
    <property type="term" value="C:ER to Golgi transport vesicle membrane"/>
    <property type="evidence" value="ECO:0007669"/>
    <property type="project" value="TreeGrafter"/>
</dbReference>
<feature type="compositionally biased region" description="Acidic residues" evidence="3">
    <location>
        <begin position="243"/>
        <end position="260"/>
    </location>
</feature>
<evidence type="ECO:0000256" key="1">
    <source>
        <dbReference type="ARBA" id="ARBA00004555"/>
    </source>
</evidence>
<organism evidence="6 7">
    <name type="scientific">Trametes cubensis</name>
    <dbReference type="NCBI Taxonomy" id="1111947"/>
    <lineage>
        <taxon>Eukaryota</taxon>
        <taxon>Fungi</taxon>
        <taxon>Dikarya</taxon>
        <taxon>Basidiomycota</taxon>
        <taxon>Agaricomycotina</taxon>
        <taxon>Agaricomycetes</taxon>
        <taxon>Polyporales</taxon>
        <taxon>Polyporaceae</taxon>
        <taxon>Trametes</taxon>
    </lineage>
</organism>
<dbReference type="GO" id="GO:0006886">
    <property type="term" value="P:intracellular protein transport"/>
    <property type="evidence" value="ECO:0007669"/>
    <property type="project" value="InterPro"/>
</dbReference>
<gene>
    <name evidence="6" type="ORF">ONZ51_g10260</name>
</gene>
<dbReference type="PANTHER" id="PTHR10013:SF0">
    <property type="entry name" value="GENERAL VESICULAR TRANSPORT FACTOR P115"/>
    <property type="match status" value="1"/>
</dbReference>
<sequence length="260" mass="29024">MLVEPINQSAEEDAVIPGLCAFLLGVCYEFNREPGEVTRKLIPHTAHSATIHPILTRLGIDMLAGRITHLRDDDRFKAIGPDSFVLPYPGAPVPHHQAPPSAGPPKPEPEEGEVWFDWAFVDFWKSNYYTIQKGIAVDPNSLSSAAGQGAESAMLIASLKDAIRNQAAEIERLQSQLKSLSTSHDEVEALRAQVQSLSEQLAGAEEKRRDVEKEQEDLLVLLDELNSKRRRDKERMRQAGMEASEDEAEEDDEEDEEEED</sequence>
<dbReference type="PANTHER" id="PTHR10013">
    <property type="entry name" value="GENERAL VESICULAR TRANSPORT FACTOR P115"/>
    <property type="match status" value="1"/>
</dbReference>
<keyword evidence="2" id="KW-0333">Golgi apparatus</keyword>
<evidence type="ECO:0000256" key="3">
    <source>
        <dbReference type="SAM" id="MobiDB-lite"/>
    </source>
</evidence>
<dbReference type="GO" id="GO:0048280">
    <property type="term" value="P:vesicle fusion with Golgi apparatus"/>
    <property type="evidence" value="ECO:0007669"/>
    <property type="project" value="InterPro"/>
</dbReference>
<keyword evidence="7" id="KW-1185">Reference proteome</keyword>
<dbReference type="InterPro" id="IPR011989">
    <property type="entry name" value="ARM-like"/>
</dbReference>
<comment type="caution">
    <text evidence="6">The sequence shown here is derived from an EMBL/GenBank/DDBJ whole genome shotgun (WGS) entry which is preliminary data.</text>
</comment>
<accession>A0AAD7X506</accession>
<dbReference type="Gene3D" id="1.25.10.10">
    <property type="entry name" value="Leucine-rich Repeat Variant"/>
    <property type="match status" value="1"/>
</dbReference>
<dbReference type="InterPro" id="IPR024095">
    <property type="entry name" value="Vesicle_P115"/>
</dbReference>
<reference evidence="6" key="1">
    <citation type="submission" date="2022-11" db="EMBL/GenBank/DDBJ databases">
        <title>Genome Sequence of Cubamyces cubensis.</title>
        <authorList>
            <person name="Buettner E."/>
        </authorList>
    </citation>
    <scope>NUCLEOTIDE SEQUENCE</scope>
    <source>
        <strain evidence="6">MPL-01</strain>
    </source>
</reference>
<dbReference type="EMBL" id="JAPEVG010000394">
    <property type="protein sequence ID" value="KAJ8463435.1"/>
    <property type="molecule type" value="Genomic_DNA"/>
</dbReference>
<dbReference type="Proteomes" id="UP001215151">
    <property type="component" value="Unassembled WGS sequence"/>
</dbReference>
<dbReference type="GO" id="GO:0006888">
    <property type="term" value="P:endoplasmic reticulum to Golgi vesicle-mediated transport"/>
    <property type="evidence" value="ECO:0007669"/>
    <property type="project" value="TreeGrafter"/>
</dbReference>
<evidence type="ECO:0000256" key="2">
    <source>
        <dbReference type="ARBA" id="ARBA00023034"/>
    </source>
</evidence>
<evidence type="ECO:0000259" key="4">
    <source>
        <dbReference type="Pfam" id="PF04869"/>
    </source>
</evidence>
<dbReference type="GO" id="GO:0005783">
    <property type="term" value="C:endoplasmic reticulum"/>
    <property type="evidence" value="ECO:0007669"/>
    <property type="project" value="TreeGrafter"/>
</dbReference>
<dbReference type="GO" id="GO:0005795">
    <property type="term" value="C:Golgi stack"/>
    <property type="evidence" value="ECO:0007669"/>
    <property type="project" value="TreeGrafter"/>
</dbReference>
<dbReference type="AlphaFoldDB" id="A0AAD7X506"/>
<comment type="subcellular location">
    <subcellularLocation>
        <location evidence="1">Golgi apparatus</location>
    </subcellularLocation>
</comment>
<dbReference type="InterPro" id="IPR006955">
    <property type="entry name" value="Uso1_p115_C"/>
</dbReference>
<feature type="region of interest" description="Disordered" evidence="3">
    <location>
        <begin position="229"/>
        <end position="260"/>
    </location>
</feature>
<dbReference type="GO" id="GO:0048211">
    <property type="term" value="P:Golgi vesicle docking"/>
    <property type="evidence" value="ECO:0007669"/>
    <property type="project" value="TreeGrafter"/>
</dbReference>
<evidence type="ECO:0000313" key="6">
    <source>
        <dbReference type="EMBL" id="KAJ8463435.1"/>
    </source>
</evidence>
<protein>
    <recommendedName>
        <fullName evidence="8">Uso1/p115-like vesicle tethering protein C-terminal domain-containing protein</fullName>
    </recommendedName>
</protein>
<feature type="domain" description="Uso1/p115-like vesicle tethering protein C-terminal" evidence="5">
    <location>
        <begin position="156"/>
        <end position="259"/>
    </location>
</feature>